<evidence type="ECO:0000256" key="10">
    <source>
        <dbReference type="SAM" id="MobiDB-lite"/>
    </source>
</evidence>
<dbReference type="InterPro" id="IPR049734">
    <property type="entry name" value="NudC-like_C"/>
</dbReference>
<evidence type="ECO:0000256" key="9">
    <source>
        <dbReference type="ARBA" id="ARBA00023679"/>
    </source>
</evidence>
<gene>
    <name evidence="12" type="primary">nudC</name>
    <name evidence="12" type="ORF">GCM10020260_02620</name>
</gene>
<comment type="similarity">
    <text evidence="3">Belongs to the Nudix hydrolase family. NudC subfamily.</text>
</comment>
<comment type="cofactor">
    <cofactor evidence="1">
        <name>Mg(2+)</name>
        <dbReference type="ChEBI" id="CHEBI:18420"/>
    </cofactor>
</comment>
<dbReference type="InterPro" id="IPR000086">
    <property type="entry name" value="NUDIX_hydrolase_dom"/>
</dbReference>
<evidence type="ECO:0000256" key="5">
    <source>
        <dbReference type="ARBA" id="ARBA00022723"/>
    </source>
</evidence>
<dbReference type="EC" id="3.6.1.22" evidence="4"/>
<dbReference type="PANTHER" id="PTHR42904:SF6">
    <property type="entry name" value="NAD-CAPPED RNA HYDROLASE NUDT12"/>
    <property type="match status" value="1"/>
</dbReference>
<keyword evidence="7" id="KW-0460">Magnesium</keyword>
<dbReference type="Gene3D" id="3.90.79.20">
    <property type="match status" value="1"/>
</dbReference>
<comment type="caution">
    <text evidence="12">The sequence shown here is derived from an EMBL/GenBank/DDBJ whole genome shotgun (WGS) entry which is preliminary data.</text>
</comment>
<feature type="domain" description="Nudix hydrolase" evidence="11">
    <location>
        <begin position="182"/>
        <end position="307"/>
    </location>
</feature>
<evidence type="ECO:0000256" key="8">
    <source>
        <dbReference type="ARBA" id="ARBA00023027"/>
    </source>
</evidence>
<keyword evidence="5" id="KW-0479">Metal-binding</keyword>
<dbReference type="Gene3D" id="3.90.79.10">
    <property type="entry name" value="Nucleoside Triphosphate Pyrophosphohydrolase"/>
    <property type="match status" value="1"/>
</dbReference>
<evidence type="ECO:0000313" key="12">
    <source>
        <dbReference type="EMBL" id="GAA3279448.1"/>
    </source>
</evidence>
<dbReference type="PANTHER" id="PTHR42904">
    <property type="entry name" value="NUDIX HYDROLASE, NUDC SUBFAMILY"/>
    <property type="match status" value="1"/>
</dbReference>
<feature type="compositionally biased region" description="Basic and acidic residues" evidence="10">
    <location>
        <begin position="334"/>
        <end position="351"/>
    </location>
</feature>
<dbReference type="Proteomes" id="UP001501736">
    <property type="component" value="Unassembled WGS sequence"/>
</dbReference>
<protein>
    <recommendedName>
        <fullName evidence="4">NAD(+) diphosphatase</fullName>
        <ecNumber evidence="4">3.6.1.22</ecNumber>
    </recommendedName>
</protein>
<evidence type="ECO:0000259" key="11">
    <source>
        <dbReference type="PROSITE" id="PS51462"/>
    </source>
</evidence>
<dbReference type="InterPro" id="IPR020084">
    <property type="entry name" value="NUDIX_hydrolase_CS"/>
</dbReference>
<evidence type="ECO:0000256" key="4">
    <source>
        <dbReference type="ARBA" id="ARBA00012381"/>
    </source>
</evidence>
<dbReference type="NCBIfam" id="NF001299">
    <property type="entry name" value="PRK00241.1"/>
    <property type="match status" value="1"/>
</dbReference>
<dbReference type="InterPro" id="IPR050241">
    <property type="entry name" value="NAD-cap_RNA_hydrolase_NudC"/>
</dbReference>
<evidence type="ECO:0000256" key="7">
    <source>
        <dbReference type="ARBA" id="ARBA00022842"/>
    </source>
</evidence>
<dbReference type="PROSITE" id="PS00893">
    <property type="entry name" value="NUDIX_BOX"/>
    <property type="match status" value="1"/>
</dbReference>
<accession>A0ABP6R934</accession>
<dbReference type="InterPro" id="IPR015797">
    <property type="entry name" value="NUDIX_hydrolase-like_dom_sf"/>
</dbReference>
<feature type="region of interest" description="Disordered" evidence="10">
    <location>
        <begin position="317"/>
        <end position="351"/>
    </location>
</feature>
<dbReference type="SUPFAM" id="SSF55811">
    <property type="entry name" value="Nudix"/>
    <property type="match status" value="1"/>
</dbReference>
<evidence type="ECO:0000313" key="13">
    <source>
        <dbReference type="Proteomes" id="UP001501736"/>
    </source>
</evidence>
<comment type="catalytic activity">
    <reaction evidence="9">
        <text>a 5'-end NAD(+)-phospho-ribonucleoside in mRNA + H2O = a 5'-end phospho-adenosine-phospho-ribonucleoside in mRNA + beta-nicotinamide D-ribonucleotide + 2 H(+)</text>
        <dbReference type="Rhea" id="RHEA:60876"/>
        <dbReference type="Rhea" id="RHEA-COMP:15698"/>
        <dbReference type="Rhea" id="RHEA-COMP:15719"/>
        <dbReference type="ChEBI" id="CHEBI:14649"/>
        <dbReference type="ChEBI" id="CHEBI:15377"/>
        <dbReference type="ChEBI" id="CHEBI:15378"/>
        <dbReference type="ChEBI" id="CHEBI:144029"/>
        <dbReference type="ChEBI" id="CHEBI:144051"/>
    </reaction>
    <physiologicalReaction direction="left-to-right" evidence="9">
        <dbReference type="Rhea" id="RHEA:60877"/>
    </physiologicalReaction>
</comment>
<keyword evidence="13" id="KW-1185">Reference proteome</keyword>
<dbReference type="Pfam" id="PF09297">
    <property type="entry name" value="Zn_ribbon_NUD"/>
    <property type="match status" value="1"/>
</dbReference>
<name>A0ABP6R934_9MICC</name>
<keyword evidence="6" id="KW-0378">Hydrolase</keyword>
<dbReference type="InterPro" id="IPR015376">
    <property type="entry name" value="Znr_NADH_PPase"/>
</dbReference>
<evidence type="ECO:0000256" key="1">
    <source>
        <dbReference type="ARBA" id="ARBA00001946"/>
    </source>
</evidence>
<dbReference type="EMBL" id="BAAAYG010000002">
    <property type="protein sequence ID" value="GAA3279448.1"/>
    <property type="molecule type" value="Genomic_DNA"/>
</dbReference>
<comment type="cofactor">
    <cofactor evidence="2">
        <name>Zn(2+)</name>
        <dbReference type="ChEBI" id="CHEBI:29105"/>
    </cofactor>
</comment>
<reference evidence="13" key="1">
    <citation type="journal article" date="2019" name="Int. J. Syst. Evol. Microbiol.">
        <title>The Global Catalogue of Microorganisms (GCM) 10K type strain sequencing project: providing services to taxonomists for standard genome sequencing and annotation.</title>
        <authorList>
            <consortium name="The Broad Institute Genomics Platform"/>
            <consortium name="The Broad Institute Genome Sequencing Center for Infectious Disease"/>
            <person name="Wu L."/>
            <person name="Ma J."/>
        </authorList>
    </citation>
    <scope>NUCLEOTIDE SEQUENCE [LARGE SCALE GENOMIC DNA]</scope>
    <source>
        <strain evidence="13">JCM 11483</strain>
    </source>
</reference>
<evidence type="ECO:0000256" key="3">
    <source>
        <dbReference type="ARBA" id="ARBA00009595"/>
    </source>
</evidence>
<feature type="region of interest" description="Disordered" evidence="10">
    <location>
        <begin position="1"/>
        <end position="21"/>
    </location>
</feature>
<sequence length="351" mass="38078">MHVVSSALDEGPLALPQTGHRIDRHDADRQREDWLAEVWRRPETRVLRVAGDRVRRTADGARPVLEPARGELPDGAVYLGEVPAADLAVDPAADASGGVHVLAVEEPEDDHADAAAEMVSTIMLRRDAAELAAVDAGLLTQAVAILAWHRAAGFCAACGAATEIRSSGWMRACPQCGAQSFPRTDPAVITAVVDRDDRLLLGSAVRWDASRYSTFAGFVEAGESVEQAVAREVAEEAGVDVVEVRYLGSQSWPFPRSLMLGHLAVVDDAERAVADREEIRHVRWFTREELAAETAAGRIGLPPRSSISRALIEHWHGGRIDDAGPRTGPQPASDSRDRSRDHRRDEGGDRR</sequence>
<proteinExistence type="inferred from homology"/>
<evidence type="ECO:0000256" key="2">
    <source>
        <dbReference type="ARBA" id="ARBA00001947"/>
    </source>
</evidence>
<evidence type="ECO:0000256" key="6">
    <source>
        <dbReference type="ARBA" id="ARBA00022801"/>
    </source>
</evidence>
<dbReference type="PROSITE" id="PS51462">
    <property type="entry name" value="NUDIX"/>
    <property type="match status" value="1"/>
</dbReference>
<organism evidence="12 13">
    <name type="scientific">Nesterenkonia halobia</name>
    <dbReference type="NCBI Taxonomy" id="37922"/>
    <lineage>
        <taxon>Bacteria</taxon>
        <taxon>Bacillati</taxon>
        <taxon>Actinomycetota</taxon>
        <taxon>Actinomycetes</taxon>
        <taxon>Micrococcales</taxon>
        <taxon>Micrococcaceae</taxon>
        <taxon>Nesterenkonia</taxon>
    </lineage>
</organism>
<dbReference type="CDD" id="cd03429">
    <property type="entry name" value="NUDIX_NADH_pyrophosphatase_Nudt13"/>
    <property type="match status" value="1"/>
</dbReference>
<dbReference type="Pfam" id="PF00293">
    <property type="entry name" value="NUDIX"/>
    <property type="match status" value="1"/>
</dbReference>
<dbReference type="RefSeq" id="WP_344717390.1">
    <property type="nucleotide sequence ID" value="NZ_BAAAYG010000002.1"/>
</dbReference>
<keyword evidence="8" id="KW-0520">NAD</keyword>